<dbReference type="SMART" id="SM00355">
    <property type="entry name" value="ZnF_C2H2"/>
    <property type="match status" value="2"/>
</dbReference>
<accession>A0A9D4FU90</accession>
<keyword evidence="1" id="KW-0863">Zinc-finger</keyword>
<dbReference type="Proteomes" id="UP000828390">
    <property type="component" value="Unassembled WGS sequence"/>
</dbReference>
<reference evidence="3" key="1">
    <citation type="journal article" date="2019" name="bioRxiv">
        <title>The Genome of the Zebra Mussel, Dreissena polymorpha: A Resource for Invasive Species Research.</title>
        <authorList>
            <person name="McCartney M.A."/>
            <person name="Auch B."/>
            <person name="Kono T."/>
            <person name="Mallez S."/>
            <person name="Zhang Y."/>
            <person name="Obille A."/>
            <person name="Becker A."/>
            <person name="Abrahante J.E."/>
            <person name="Garbe J."/>
            <person name="Badalamenti J.P."/>
            <person name="Herman A."/>
            <person name="Mangelson H."/>
            <person name="Liachko I."/>
            <person name="Sullivan S."/>
            <person name="Sone E.D."/>
            <person name="Koren S."/>
            <person name="Silverstein K.A.T."/>
            <person name="Beckman K.B."/>
            <person name="Gohl D.M."/>
        </authorList>
    </citation>
    <scope>NUCLEOTIDE SEQUENCE</scope>
    <source>
        <strain evidence="3">Duluth1</strain>
        <tissue evidence="3">Whole animal</tissue>
    </source>
</reference>
<dbReference type="InterPro" id="IPR036236">
    <property type="entry name" value="Znf_C2H2_sf"/>
</dbReference>
<keyword evidence="4" id="KW-1185">Reference proteome</keyword>
<evidence type="ECO:0000256" key="1">
    <source>
        <dbReference type="PROSITE-ProRule" id="PRU00042"/>
    </source>
</evidence>
<comment type="caution">
    <text evidence="3">The sequence shown here is derived from an EMBL/GenBank/DDBJ whole genome shotgun (WGS) entry which is preliminary data.</text>
</comment>
<keyword evidence="1" id="KW-0479">Metal-binding</keyword>
<feature type="domain" description="C2H2-type" evidence="2">
    <location>
        <begin position="40"/>
        <end position="68"/>
    </location>
</feature>
<dbReference type="GO" id="GO:0008270">
    <property type="term" value="F:zinc ion binding"/>
    <property type="evidence" value="ECO:0007669"/>
    <property type="project" value="UniProtKB-KW"/>
</dbReference>
<dbReference type="PROSITE" id="PS50157">
    <property type="entry name" value="ZINC_FINGER_C2H2_2"/>
    <property type="match status" value="1"/>
</dbReference>
<dbReference type="Gene3D" id="3.30.160.60">
    <property type="entry name" value="Classic Zinc Finger"/>
    <property type="match status" value="1"/>
</dbReference>
<dbReference type="EMBL" id="JAIWYP010000006">
    <property type="protein sequence ID" value="KAH3804376.1"/>
    <property type="molecule type" value="Genomic_DNA"/>
</dbReference>
<dbReference type="InterPro" id="IPR013087">
    <property type="entry name" value="Znf_C2H2_type"/>
</dbReference>
<evidence type="ECO:0000313" key="3">
    <source>
        <dbReference type="EMBL" id="KAH3804376.1"/>
    </source>
</evidence>
<organism evidence="3 4">
    <name type="scientific">Dreissena polymorpha</name>
    <name type="common">Zebra mussel</name>
    <name type="synonym">Mytilus polymorpha</name>
    <dbReference type="NCBI Taxonomy" id="45954"/>
    <lineage>
        <taxon>Eukaryota</taxon>
        <taxon>Metazoa</taxon>
        <taxon>Spiralia</taxon>
        <taxon>Lophotrochozoa</taxon>
        <taxon>Mollusca</taxon>
        <taxon>Bivalvia</taxon>
        <taxon>Autobranchia</taxon>
        <taxon>Heteroconchia</taxon>
        <taxon>Euheterodonta</taxon>
        <taxon>Imparidentia</taxon>
        <taxon>Neoheterodontei</taxon>
        <taxon>Myida</taxon>
        <taxon>Dreissenoidea</taxon>
        <taxon>Dreissenidae</taxon>
        <taxon>Dreissena</taxon>
    </lineage>
</organism>
<evidence type="ECO:0000313" key="4">
    <source>
        <dbReference type="Proteomes" id="UP000828390"/>
    </source>
</evidence>
<name>A0A9D4FU90_DREPO</name>
<dbReference type="AlphaFoldDB" id="A0A9D4FU90"/>
<evidence type="ECO:0000259" key="2">
    <source>
        <dbReference type="PROSITE" id="PS50157"/>
    </source>
</evidence>
<protein>
    <recommendedName>
        <fullName evidence="2">C2H2-type domain-containing protein</fullName>
    </recommendedName>
</protein>
<gene>
    <name evidence="3" type="ORF">DPMN_132660</name>
</gene>
<sequence length="156" mass="18117">MEFKPPQKKQRTCSHCEFTSNVKSNVTRHERVHLPDESKFQCDQCEQSFTLKQTVKNHYTAKHSIQVQLPYFPLWQKNPNECLIAPSREALEYQETSVKESFNAQVWGDPSLAEAKAKALGGDKLWKLKVVLTEDVTRHYPGKTMEWLLQNDIGMH</sequence>
<dbReference type="PROSITE" id="PS00028">
    <property type="entry name" value="ZINC_FINGER_C2H2_1"/>
    <property type="match status" value="1"/>
</dbReference>
<dbReference type="SUPFAM" id="SSF57667">
    <property type="entry name" value="beta-beta-alpha zinc fingers"/>
    <property type="match status" value="1"/>
</dbReference>
<reference evidence="3" key="2">
    <citation type="submission" date="2020-11" db="EMBL/GenBank/DDBJ databases">
        <authorList>
            <person name="McCartney M.A."/>
            <person name="Auch B."/>
            <person name="Kono T."/>
            <person name="Mallez S."/>
            <person name="Becker A."/>
            <person name="Gohl D.M."/>
            <person name="Silverstein K.A.T."/>
            <person name="Koren S."/>
            <person name="Bechman K.B."/>
            <person name="Herman A."/>
            <person name="Abrahante J.E."/>
            <person name="Garbe J."/>
        </authorList>
    </citation>
    <scope>NUCLEOTIDE SEQUENCE</scope>
    <source>
        <strain evidence="3">Duluth1</strain>
        <tissue evidence="3">Whole animal</tissue>
    </source>
</reference>
<proteinExistence type="predicted"/>
<keyword evidence="1" id="KW-0862">Zinc</keyword>